<keyword evidence="2" id="KW-1185">Reference proteome</keyword>
<accession>A0A194UZ16</accession>
<organism evidence="1 2">
    <name type="scientific">Cytospora mali</name>
    <name type="common">Apple Valsa canker fungus</name>
    <name type="synonym">Valsa mali</name>
    <dbReference type="NCBI Taxonomy" id="578113"/>
    <lineage>
        <taxon>Eukaryota</taxon>
        <taxon>Fungi</taxon>
        <taxon>Dikarya</taxon>
        <taxon>Ascomycota</taxon>
        <taxon>Pezizomycotina</taxon>
        <taxon>Sordariomycetes</taxon>
        <taxon>Sordariomycetidae</taxon>
        <taxon>Diaporthales</taxon>
        <taxon>Cytosporaceae</taxon>
        <taxon>Cytospora</taxon>
    </lineage>
</organism>
<evidence type="ECO:0000313" key="2">
    <source>
        <dbReference type="Proteomes" id="UP000078576"/>
    </source>
</evidence>
<dbReference type="EMBL" id="KN714693">
    <property type="protein sequence ID" value="KUI56841.1"/>
    <property type="molecule type" value="Genomic_DNA"/>
</dbReference>
<proteinExistence type="predicted"/>
<sequence length="370" mass="41407">MADILEGLISLGDALFQHPDPTERKFASEILRVLFQNHSLQERDDYAPTVSSFPQNEEPEKRVGDCVLLSLAKTLNAMSPGGSQEPLEKRTPLSLLQAMVKSFFTFGPDIASRLFSKLHIAIRFDSYEFTPSSRVKIGTLVQLPSFNVKDFPWNSCKVAASLVLLLAAHATKESLYSALKSQSWSMGGLPTRELLSSSSSDSLLVEFQRARRAALEEKKTTVMGVKLIDKHIFDLEGRGVSETYFSFAHSFAMGVGPEGIVVWQGFGKHGYRLDQYIRDGHARVRSWDEAKQFVSNFEKLVSAKGIWSAKINKLYKKLFLVDINSLCSAGGPERPVTPRFRAHVSIHCINDVQCQDVTKFLWDANAKWSL</sequence>
<name>A0A194UZ16_CYTMA</name>
<reference evidence="2" key="1">
    <citation type="submission" date="2014-12" db="EMBL/GenBank/DDBJ databases">
        <title>Genome Sequence of Valsa Canker Pathogens Uncovers a Specific Adaption of Colonization on Woody Bark.</title>
        <authorList>
            <person name="Yin Z."/>
            <person name="Liu H."/>
            <person name="Gao X."/>
            <person name="Li Z."/>
            <person name="Song N."/>
            <person name="Ke X."/>
            <person name="Dai Q."/>
            <person name="Wu Y."/>
            <person name="Sun Y."/>
            <person name="Xu J.-R."/>
            <person name="Kang Z.K."/>
            <person name="Wang L."/>
            <person name="Huang L."/>
        </authorList>
    </citation>
    <scope>NUCLEOTIDE SEQUENCE [LARGE SCALE GENOMIC DNA]</scope>
    <source>
        <strain evidence="2">SXYL134</strain>
    </source>
</reference>
<dbReference type="OrthoDB" id="4726597at2759"/>
<dbReference type="Proteomes" id="UP000078576">
    <property type="component" value="Unassembled WGS sequence"/>
</dbReference>
<dbReference type="AlphaFoldDB" id="A0A194UZ16"/>
<gene>
    <name evidence="1" type="ORF">VP1G_04215</name>
</gene>
<dbReference type="STRING" id="694573.A0A194UZ16"/>
<evidence type="ECO:0000313" key="1">
    <source>
        <dbReference type="EMBL" id="KUI56841.1"/>
    </source>
</evidence>
<protein>
    <submittedName>
        <fullName evidence="1">Uncharacterized protein</fullName>
    </submittedName>
</protein>